<feature type="domain" description="Thioredoxin" evidence="1">
    <location>
        <begin position="308"/>
        <end position="450"/>
    </location>
</feature>
<dbReference type="GO" id="GO:0016491">
    <property type="term" value="F:oxidoreductase activity"/>
    <property type="evidence" value="ECO:0007669"/>
    <property type="project" value="InterPro"/>
</dbReference>
<proteinExistence type="predicted"/>
<dbReference type="OrthoDB" id="1095575at2"/>
<dbReference type="Proteomes" id="UP000268007">
    <property type="component" value="Unassembled WGS sequence"/>
</dbReference>
<dbReference type="InterPro" id="IPR050553">
    <property type="entry name" value="Thioredoxin_ResA/DsbE_sf"/>
</dbReference>
<sequence>MHQNKIFFLLFFFAALQVNGQKISKVSLFGTLKNFDRQVEIEDQSAISDIKNSPTGLIISTDSAGRFSITFNLYEPNYYRIGRNILYLSPGDSLYMLIDHKKHADAVFKGTHSEENNFLKNTLFPKAGSFLESGTHIKPTVQQTIDYIINAADQKENELQNYKNISPKFRALEMGRIRADVIRSITFIRFYYPSIHKIPVDSLKKFDEEFRSVANPYINKYAKDFINPAFLDLAVYRNVIEYIVDNNNENTPGYEQITDYVKAKNVYKTMVNLKDKDKIKSYISSINEIKNPTYREIEKNVYNNLLAFGNGDSAINFSARNLKGEPVNLNDFRGKVIVVDFWATWCIPCLEELKYWVALVDKYKDDPNVVLIGVSIDDDKKKWKTYVNNHKLPGIQVLLNRSSIPSYSVKEIPRTVFINKNFIISEIRGTLPSNKKTVEYIETLLHKNNSIATE</sequence>
<evidence type="ECO:0000313" key="2">
    <source>
        <dbReference type="EMBL" id="RKR82053.1"/>
    </source>
</evidence>
<dbReference type="Gene3D" id="3.40.30.10">
    <property type="entry name" value="Glutaredoxin"/>
    <property type="match status" value="1"/>
</dbReference>
<gene>
    <name evidence="2" type="ORF">BDD43_2220</name>
</gene>
<reference evidence="2 3" key="1">
    <citation type="submission" date="2018-10" db="EMBL/GenBank/DDBJ databases">
        <title>Genomic Encyclopedia of Archaeal and Bacterial Type Strains, Phase II (KMG-II): from individual species to whole genera.</title>
        <authorList>
            <person name="Goeker M."/>
        </authorList>
    </citation>
    <scope>NUCLEOTIDE SEQUENCE [LARGE SCALE GENOMIC DNA]</scope>
    <source>
        <strain evidence="2 3">DSM 18602</strain>
    </source>
</reference>
<name>A0A495IZV4_9SPHI</name>
<dbReference type="RefSeq" id="WP_121197684.1">
    <property type="nucleotide sequence ID" value="NZ_RBKU01000001.1"/>
</dbReference>
<dbReference type="SUPFAM" id="SSF52833">
    <property type="entry name" value="Thioredoxin-like"/>
    <property type="match status" value="1"/>
</dbReference>
<organism evidence="2 3">
    <name type="scientific">Mucilaginibacter gracilis</name>
    <dbReference type="NCBI Taxonomy" id="423350"/>
    <lineage>
        <taxon>Bacteria</taxon>
        <taxon>Pseudomonadati</taxon>
        <taxon>Bacteroidota</taxon>
        <taxon>Sphingobacteriia</taxon>
        <taxon>Sphingobacteriales</taxon>
        <taxon>Sphingobacteriaceae</taxon>
        <taxon>Mucilaginibacter</taxon>
    </lineage>
</organism>
<dbReference type="InterPro" id="IPR013766">
    <property type="entry name" value="Thioredoxin_domain"/>
</dbReference>
<dbReference type="PANTHER" id="PTHR42852">
    <property type="entry name" value="THIOL:DISULFIDE INTERCHANGE PROTEIN DSBE"/>
    <property type="match status" value="1"/>
</dbReference>
<dbReference type="EMBL" id="RBKU01000001">
    <property type="protein sequence ID" value="RKR82053.1"/>
    <property type="molecule type" value="Genomic_DNA"/>
</dbReference>
<dbReference type="PANTHER" id="PTHR42852:SF13">
    <property type="entry name" value="PROTEIN DIPZ"/>
    <property type="match status" value="1"/>
</dbReference>
<dbReference type="AlphaFoldDB" id="A0A495IZV4"/>
<dbReference type="GO" id="GO:0016209">
    <property type="term" value="F:antioxidant activity"/>
    <property type="evidence" value="ECO:0007669"/>
    <property type="project" value="InterPro"/>
</dbReference>
<evidence type="ECO:0000313" key="3">
    <source>
        <dbReference type="Proteomes" id="UP000268007"/>
    </source>
</evidence>
<accession>A0A495IZV4</accession>
<protein>
    <submittedName>
        <fullName evidence="2">AhpC/TSA family protein</fullName>
    </submittedName>
</protein>
<dbReference type="CDD" id="cd02966">
    <property type="entry name" value="TlpA_like_family"/>
    <property type="match status" value="1"/>
</dbReference>
<dbReference type="Pfam" id="PF00578">
    <property type="entry name" value="AhpC-TSA"/>
    <property type="match status" value="1"/>
</dbReference>
<dbReference type="PROSITE" id="PS51352">
    <property type="entry name" value="THIOREDOXIN_2"/>
    <property type="match status" value="1"/>
</dbReference>
<keyword evidence="3" id="KW-1185">Reference proteome</keyword>
<evidence type="ECO:0000259" key="1">
    <source>
        <dbReference type="PROSITE" id="PS51352"/>
    </source>
</evidence>
<dbReference type="InterPro" id="IPR000866">
    <property type="entry name" value="AhpC/TSA"/>
</dbReference>
<dbReference type="InterPro" id="IPR036249">
    <property type="entry name" value="Thioredoxin-like_sf"/>
</dbReference>
<comment type="caution">
    <text evidence="2">The sequence shown here is derived from an EMBL/GenBank/DDBJ whole genome shotgun (WGS) entry which is preliminary data.</text>
</comment>